<sequence length="409" mass="45911">MSLAKGTVLLLLLAAISCDAAPAAEECAPVTQRLPTADLHQIFGHWVLVWSVSGRELGQALLGKLASSHVEFKLDNDNKTIDYIERNQFVEHGKHDSCTSYFIKMTMPSDDAEHHTIKCDSIQVEKDGAPVVYNDTGVVDFYKTCSDCLLMTYTTQTHKYLLFYKKEGSHPDVEQHKAHHDDHRKVAECLGFPHNQPFIYNGKADFCHKSSILISEECRPAVTPLSLADPSVIFGDWVLVWSVSDHDEGHDLLSKVSSSHVEFKGLPNDHAVQLTERNVYIGSLHSCTTYFVNMTKVSGDADQNTLRSVSIRVEKDGAPVVYNDTGVVDFYKTCSDCLLMTYKTQTHKYLLFYKKEGSHPDVEQHKTHHDDHKKVAECLGFPHNQPYIYNGKADFCHKKSAPATNPQQA</sequence>
<accession>A0A2I4CKZ2</accession>
<dbReference type="PROSITE" id="PS51257">
    <property type="entry name" value="PROKAR_LIPOPROTEIN"/>
    <property type="match status" value="1"/>
</dbReference>
<dbReference type="AlphaFoldDB" id="A0A2I4CKZ2"/>
<dbReference type="GeneID" id="106529707"/>
<dbReference type="GO" id="GO:0005576">
    <property type="term" value="C:extracellular region"/>
    <property type="evidence" value="ECO:0007669"/>
    <property type="project" value="UniProtKB-SubCell"/>
</dbReference>
<comment type="subcellular location">
    <subcellularLocation>
        <location evidence="1">Secreted</location>
    </subcellularLocation>
</comment>
<evidence type="ECO:0000313" key="6">
    <source>
        <dbReference type="Proteomes" id="UP000192220"/>
    </source>
</evidence>
<dbReference type="STRING" id="52670.A0A2I4CKZ2"/>
<evidence type="ECO:0000256" key="5">
    <source>
        <dbReference type="SAM" id="SignalP"/>
    </source>
</evidence>
<name>A0A2I4CKZ2_AUSLI</name>
<dbReference type="PANTHER" id="PTHR11967">
    <property type="entry name" value="ALPHA-1-ACID GLYCOPROTEIN"/>
    <property type="match status" value="1"/>
</dbReference>
<evidence type="ECO:0000256" key="3">
    <source>
        <dbReference type="ARBA" id="ARBA00022729"/>
    </source>
</evidence>
<reference evidence="7" key="1">
    <citation type="submission" date="2025-08" db="UniProtKB">
        <authorList>
            <consortium name="RefSeq"/>
        </authorList>
    </citation>
    <scope>IDENTIFICATION</scope>
    <source>
        <strain evidence="7">Quisiro</strain>
        <tissue evidence="7">Liver</tissue>
    </source>
</reference>
<proteinExistence type="predicted"/>
<dbReference type="InterPro" id="IPR012674">
    <property type="entry name" value="Calycin"/>
</dbReference>
<dbReference type="InParanoid" id="A0A2I4CKZ2"/>
<gene>
    <name evidence="7" type="primary">LOC106529707</name>
</gene>
<keyword evidence="6" id="KW-1185">Reference proteome</keyword>
<feature type="signal peptide" evidence="5">
    <location>
        <begin position="1"/>
        <end position="20"/>
    </location>
</feature>
<keyword evidence="4" id="KW-0325">Glycoprotein</keyword>
<dbReference type="PANTHER" id="PTHR11967:SF2">
    <property type="entry name" value="ALPHA-1-ACID GLYCOPROTEIN 1"/>
    <property type="match status" value="1"/>
</dbReference>
<feature type="chain" id="PRO_5014178393" evidence="5">
    <location>
        <begin position="21"/>
        <end position="409"/>
    </location>
</feature>
<organism evidence="6 7">
    <name type="scientific">Austrofundulus limnaeus</name>
    <name type="common">Annual killifish</name>
    <dbReference type="NCBI Taxonomy" id="52670"/>
    <lineage>
        <taxon>Eukaryota</taxon>
        <taxon>Metazoa</taxon>
        <taxon>Chordata</taxon>
        <taxon>Craniata</taxon>
        <taxon>Vertebrata</taxon>
        <taxon>Euteleostomi</taxon>
        <taxon>Actinopterygii</taxon>
        <taxon>Neopterygii</taxon>
        <taxon>Teleostei</taxon>
        <taxon>Neoteleostei</taxon>
        <taxon>Acanthomorphata</taxon>
        <taxon>Ovalentaria</taxon>
        <taxon>Atherinomorphae</taxon>
        <taxon>Cyprinodontiformes</taxon>
        <taxon>Rivulidae</taxon>
        <taxon>Austrofundulus</taxon>
    </lineage>
</organism>
<evidence type="ECO:0000256" key="4">
    <source>
        <dbReference type="ARBA" id="ARBA00023180"/>
    </source>
</evidence>
<dbReference type="OrthoDB" id="8929479at2759"/>
<protein>
    <submittedName>
        <fullName evidence="7">Saxitoxin and tetrodotoxin-binding protein 1</fullName>
    </submittedName>
</protein>
<evidence type="ECO:0000256" key="2">
    <source>
        <dbReference type="ARBA" id="ARBA00022525"/>
    </source>
</evidence>
<evidence type="ECO:0000256" key="1">
    <source>
        <dbReference type="ARBA" id="ARBA00004613"/>
    </source>
</evidence>
<keyword evidence="3 5" id="KW-0732">Signal</keyword>
<keyword evidence="2" id="KW-0964">Secreted</keyword>
<dbReference type="RefSeq" id="XP_013880647.1">
    <property type="nucleotide sequence ID" value="XM_014025193.1"/>
</dbReference>
<dbReference type="Gene3D" id="2.40.128.20">
    <property type="match status" value="2"/>
</dbReference>
<dbReference type="Proteomes" id="UP000192220">
    <property type="component" value="Unplaced"/>
</dbReference>
<dbReference type="KEGG" id="alim:106529707"/>
<evidence type="ECO:0000313" key="7">
    <source>
        <dbReference type="RefSeq" id="XP_013880647.1"/>
    </source>
</evidence>